<dbReference type="GO" id="GO:0005102">
    <property type="term" value="F:signaling receptor binding"/>
    <property type="evidence" value="ECO:0007669"/>
    <property type="project" value="TreeGrafter"/>
</dbReference>
<dbReference type="OrthoDB" id="6288232at2759"/>
<keyword evidence="2" id="KW-1015">Disulfide bond</keyword>
<dbReference type="GO" id="GO:0005576">
    <property type="term" value="C:extracellular region"/>
    <property type="evidence" value="ECO:0007669"/>
    <property type="project" value="TreeGrafter"/>
</dbReference>
<dbReference type="AlphaFoldDB" id="A0A7I8VTY1"/>
<dbReference type="EMBL" id="CAJFCJ010000008">
    <property type="protein sequence ID" value="CAD5118064.1"/>
    <property type="molecule type" value="Genomic_DNA"/>
</dbReference>
<dbReference type="InterPro" id="IPR001846">
    <property type="entry name" value="VWF_type-D"/>
</dbReference>
<dbReference type="Pfam" id="PF23106">
    <property type="entry name" value="EGF_Teneurin"/>
    <property type="match status" value="1"/>
</dbReference>
<dbReference type="Proteomes" id="UP000549394">
    <property type="component" value="Unassembled WGS sequence"/>
</dbReference>
<evidence type="ECO:0000256" key="3">
    <source>
        <dbReference type="SAM" id="Phobius"/>
    </source>
</evidence>
<keyword evidence="1" id="KW-0732">Signal</keyword>
<dbReference type="InterPro" id="IPR050969">
    <property type="entry name" value="Dev_Signal_Modulators"/>
</dbReference>
<keyword evidence="3" id="KW-1133">Transmembrane helix</keyword>
<dbReference type="Gene3D" id="2.60.120.260">
    <property type="entry name" value="Galactose-binding domain-like"/>
    <property type="match status" value="1"/>
</dbReference>
<dbReference type="PROSITE" id="PS51233">
    <property type="entry name" value="VWFD"/>
    <property type="match status" value="1"/>
</dbReference>
<evidence type="ECO:0000256" key="1">
    <source>
        <dbReference type="ARBA" id="ARBA00022729"/>
    </source>
</evidence>
<gene>
    <name evidence="5" type="ORF">DGYR_LOCUS6503</name>
</gene>
<dbReference type="PANTHER" id="PTHR14949:SF54">
    <property type="entry name" value="VWFD DOMAIN-CONTAINING PROTEIN"/>
    <property type="match status" value="1"/>
</dbReference>
<dbReference type="InterPro" id="IPR058727">
    <property type="entry name" value="Helical_Vwde"/>
</dbReference>
<keyword evidence="3" id="KW-0472">Membrane</keyword>
<dbReference type="Pfam" id="PF00094">
    <property type="entry name" value="VWD"/>
    <property type="match status" value="1"/>
</dbReference>
<dbReference type="PROSITE" id="PS00022">
    <property type="entry name" value="EGF_1"/>
    <property type="match status" value="1"/>
</dbReference>
<feature type="domain" description="VWFD" evidence="4">
    <location>
        <begin position="281"/>
        <end position="482"/>
    </location>
</feature>
<dbReference type="SMART" id="SM00216">
    <property type="entry name" value="VWD"/>
    <property type="match status" value="1"/>
</dbReference>
<accession>A0A7I8VTY1</accession>
<keyword evidence="3" id="KW-0812">Transmembrane</keyword>
<feature type="transmembrane region" description="Helical" evidence="3">
    <location>
        <begin position="871"/>
        <end position="893"/>
    </location>
</feature>
<organism evidence="5 6">
    <name type="scientific">Dimorphilus gyrociliatus</name>
    <dbReference type="NCBI Taxonomy" id="2664684"/>
    <lineage>
        <taxon>Eukaryota</taxon>
        <taxon>Metazoa</taxon>
        <taxon>Spiralia</taxon>
        <taxon>Lophotrochozoa</taxon>
        <taxon>Annelida</taxon>
        <taxon>Polychaeta</taxon>
        <taxon>Polychaeta incertae sedis</taxon>
        <taxon>Dinophilidae</taxon>
        <taxon>Dimorphilus</taxon>
    </lineage>
</organism>
<sequence length="972" mass="109456">MIDEEKKDRCEKNCIMLYEKKFRKNIKCPKIKEFLAICEEYGTGCVQRLSKYIKNQCPSSATKTTIPTWSLPSDTVTKPEISTASTSPSLAYSSQFFFQTSTPYAKATATATGTELDKTTATTVTQSDSIHESTKEPEKPLWEIRLESAKSIKLKERWLSIEYVNVSIWVDRNQLCQGCQVYIEIIYKNLDNFSCNSVKVDQVAFGYNRFSINENFCRISVSEDKFTSGHWMSREIAVYPRIDGTLDGLRKGQIEIGLRTKKENGPSVFVDVSVENGDVSGICRSVNDPHILTFDGLQYNNYNEGEFVLYSHTSLPFKIHAVYQRCSKTITATCNCAVLIQSADDVISIDRCSRLSENPVLLHNHTIVYETASVLTAKIYLRDNFTKETYIRSSMFGKRFEVYLPNGVTVNVEAFSEEFLNVWIIPGGYDFNNTRGLCGYLDNDVENDLKLRDESYLKSNTANNLEKFINNWRVDIQSKHSLMNGYVLNEIASLAKMNLDLETFCLCSKENKCSESLSVHHCFDKDLKDITDSLLANAVIVNYKKYYRLKRHISSNQSGRSNLIINQDYKPKKGKDWPKNSRISRKEARKICEDELANSAQAKICNNLDGFSTHNELENCIEDIRVSQSKDWLIDATNSANYKCKKIIERNASSSENLKNMVKMMCQNSCSGNGNCTGGVCACNQGYKGTDCSIKINDIPVLQKIFNNGLCDSLTQNCTSTIIYGKRFDPYSNFTCLFTPYTKMNNKITQTDGVAYTKVGTLRNFNSIECPVPTNCINCVISITNGGQRSNTSLLYTIYNGSCQRCYSRPLLCEIQQNACAIKSQDENEKYNCHASGDSPHYDNCLVCNPLKAKHGWTRSDSLLCVKLPDWAIAVLAASVGALLGVICGVLIYKCCFKSCRKKSCSDNNETSISNSFSGVLNVQGNSLIGANLHRSPPNYFNGFTFRPNFDQPEFDGEFLGVENGIRGDTYF</sequence>
<reference evidence="5 6" key="1">
    <citation type="submission" date="2020-08" db="EMBL/GenBank/DDBJ databases">
        <authorList>
            <person name="Hejnol A."/>
        </authorList>
    </citation>
    <scope>NUCLEOTIDE SEQUENCE [LARGE SCALE GENOMIC DNA]</scope>
</reference>
<protein>
    <submittedName>
        <fullName evidence="5">DgyrCDS6803</fullName>
    </submittedName>
</protein>
<dbReference type="PROSITE" id="PS01186">
    <property type="entry name" value="EGF_2"/>
    <property type="match status" value="1"/>
</dbReference>
<keyword evidence="6" id="KW-1185">Reference proteome</keyword>
<dbReference type="InterPro" id="IPR000742">
    <property type="entry name" value="EGF"/>
</dbReference>
<proteinExistence type="predicted"/>
<evidence type="ECO:0000256" key="2">
    <source>
        <dbReference type="ARBA" id="ARBA00023157"/>
    </source>
</evidence>
<dbReference type="Pfam" id="PF26129">
    <property type="entry name" value="Vwde"/>
    <property type="match status" value="1"/>
</dbReference>
<evidence type="ECO:0000313" key="6">
    <source>
        <dbReference type="Proteomes" id="UP000549394"/>
    </source>
</evidence>
<dbReference type="PANTHER" id="PTHR14949">
    <property type="entry name" value="EGF-LIKE-DOMAIN, MULTIPLE 7, 8"/>
    <property type="match status" value="1"/>
</dbReference>
<name>A0A7I8VTY1_9ANNE</name>
<dbReference type="GO" id="GO:0009986">
    <property type="term" value="C:cell surface"/>
    <property type="evidence" value="ECO:0007669"/>
    <property type="project" value="TreeGrafter"/>
</dbReference>
<evidence type="ECO:0000313" key="5">
    <source>
        <dbReference type="EMBL" id="CAD5118064.1"/>
    </source>
</evidence>
<comment type="caution">
    <text evidence="5">The sequence shown here is derived from an EMBL/GenBank/DDBJ whole genome shotgun (WGS) entry which is preliminary data.</text>
</comment>
<evidence type="ECO:0000259" key="4">
    <source>
        <dbReference type="PROSITE" id="PS51233"/>
    </source>
</evidence>